<evidence type="ECO:0000313" key="3">
    <source>
        <dbReference type="Proteomes" id="UP001219934"/>
    </source>
</evidence>
<feature type="compositionally biased region" description="Low complexity" evidence="1">
    <location>
        <begin position="46"/>
        <end position="62"/>
    </location>
</feature>
<feature type="region of interest" description="Disordered" evidence="1">
    <location>
        <begin position="26"/>
        <end position="118"/>
    </location>
</feature>
<feature type="compositionally biased region" description="Basic and acidic residues" evidence="1">
    <location>
        <begin position="106"/>
        <end position="118"/>
    </location>
</feature>
<comment type="caution">
    <text evidence="2">The sequence shown here is derived from an EMBL/GenBank/DDBJ whole genome shotgun (WGS) entry which is preliminary data.</text>
</comment>
<dbReference type="EMBL" id="JAPTMU010000303">
    <property type="protein sequence ID" value="KAJ4919341.1"/>
    <property type="molecule type" value="Genomic_DNA"/>
</dbReference>
<accession>A0AAD6A6L2</accession>
<evidence type="ECO:0000313" key="2">
    <source>
        <dbReference type="EMBL" id="KAJ4919341.1"/>
    </source>
</evidence>
<reference evidence="2" key="1">
    <citation type="submission" date="2022-11" db="EMBL/GenBank/DDBJ databases">
        <title>Chromosome-level genome of Pogonophryne albipinna.</title>
        <authorList>
            <person name="Jo E."/>
        </authorList>
    </citation>
    <scope>NUCLEOTIDE SEQUENCE</scope>
    <source>
        <strain evidence="2">SGF0006</strain>
        <tissue evidence="2">Muscle</tissue>
    </source>
</reference>
<gene>
    <name evidence="2" type="ORF">JOQ06_029543</name>
</gene>
<dbReference type="Proteomes" id="UP001219934">
    <property type="component" value="Unassembled WGS sequence"/>
</dbReference>
<protein>
    <submittedName>
        <fullName evidence="2">Uncharacterized protein</fullName>
    </submittedName>
</protein>
<organism evidence="2 3">
    <name type="scientific">Pogonophryne albipinna</name>
    <dbReference type="NCBI Taxonomy" id="1090488"/>
    <lineage>
        <taxon>Eukaryota</taxon>
        <taxon>Metazoa</taxon>
        <taxon>Chordata</taxon>
        <taxon>Craniata</taxon>
        <taxon>Vertebrata</taxon>
        <taxon>Euteleostomi</taxon>
        <taxon>Actinopterygii</taxon>
        <taxon>Neopterygii</taxon>
        <taxon>Teleostei</taxon>
        <taxon>Neoteleostei</taxon>
        <taxon>Acanthomorphata</taxon>
        <taxon>Eupercaria</taxon>
        <taxon>Perciformes</taxon>
        <taxon>Notothenioidei</taxon>
        <taxon>Pogonophryne</taxon>
    </lineage>
</organism>
<dbReference type="AlphaFoldDB" id="A0AAD6A6L2"/>
<keyword evidence="3" id="KW-1185">Reference proteome</keyword>
<evidence type="ECO:0000256" key="1">
    <source>
        <dbReference type="SAM" id="MobiDB-lite"/>
    </source>
</evidence>
<sequence>MDGLEAAMCINLTIIPLHSLVDEYGAGGFSDHGASFRGGPSSGSFDQDQNQDQNQGPAPGIGFSPGGPGSAPSGPPNPNYNNIHIPPGAHAPANTPAELPPASEKSNIKRKSEIVKIK</sequence>
<name>A0AAD6A6L2_9TELE</name>
<proteinExistence type="predicted"/>